<sequence>MDFSRIRRASRYLARYREIFTVLVRYGLADWANRIDLDFIKEIIARKTPKEFLALSTDERIRRALMELGPTFIKFGQILSVRPDLVGVSLSDELKKLQSNVDPDAWEDVEKILVTELGRPVADVFDKLAKEPVASASIGQVHLGWLKTGEKVAVKVRHKDIEKIVNTDIDILTDLATLLEKYVEEARLYRPKKTVGQFARTIRREMNFDREARHILNLFEDFADDDTTIIPTVYEEYTTSRVLVMQCLEGIPFNQIPDDATAGLDKQDLAIKGANLFLKMIFINGYYHADPHPGNLMVCEGGKIGLLDFGMMGRLSRKMREHIEDLAMAALARDSDKLAKIIIRAGSVSVDLDETGLGIDITDFISYYGSLPIAKIKLFEALNELVSIIHRHHIMLPAEIMMLIKTLVTLEGTGRILSPKFDLLSLLGPYQEQMHLVGFSLTRRVARLNRFYEEISNFAETVPPALADIIERFRAGALEIHMEHRGLEHSANKLVFGIITAALFIGSSLILSFKTPPLLFGYSVLGVIGYVVSVLMGLRILWAIMISGKLE</sequence>
<keyword evidence="2" id="KW-0472">Membrane</keyword>
<feature type="domain" description="Protein kinase" evidence="3">
    <location>
        <begin position="127"/>
        <end position="427"/>
    </location>
</feature>
<dbReference type="SUPFAM" id="SSF56112">
    <property type="entry name" value="Protein kinase-like (PK-like)"/>
    <property type="match status" value="1"/>
</dbReference>
<dbReference type="EMBL" id="UOGB01000287">
    <property type="protein sequence ID" value="VAX24116.1"/>
    <property type="molecule type" value="Genomic_DNA"/>
</dbReference>
<dbReference type="Pfam" id="PF03109">
    <property type="entry name" value="ABC1"/>
    <property type="match status" value="1"/>
</dbReference>
<dbReference type="InterPro" id="IPR011009">
    <property type="entry name" value="Kinase-like_dom_sf"/>
</dbReference>
<gene>
    <name evidence="4" type="ORF">MNBD_NITROSPINAE03-904</name>
</gene>
<dbReference type="GO" id="GO:0004672">
    <property type="term" value="F:protein kinase activity"/>
    <property type="evidence" value="ECO:0007669"/>
    <property type="project" value="InterPro"/>
</dbReference>
<keyword evidence="4" id="KW-0830">Ubiquinone</keyword>
<proteinExistence type="inferred from homology"/>
<evidence type="ECO:0000259" key="3">
    <source>
        <dbReference type="PROSITE" id="PS50011"/>
    </source>
</evidence>
<accession>A0A3B1C0L6</accession>
<evidence type="ECO:0000256" key="2">
    <source>
        <dbReference type="SAM" id="Phobius"/>
    </source>
</evidence>
<keyword evidence="4" id="KW-0503">Monooxygenase</keyword>
<reference evidence="4" key="1">
    <citation type="submission" date="2018-06" db="EMBL/GenBank/DDBJ databases">
        <authorList>
            <person name="Zhirakovskaya E."/>
        </authorList>
    </citation>
    <scope>NUCLEOTIDE SEQUENCE</scope>
</reference>
<dbReference type="GO" id="GO:0005524">
    <property type="term" value="F:ATP binding"/>
    <property type="evidence" value="ECO:0007669"/>
    <property type="project" value="InterPro"/>
</dbReference>
<organism evidence="4">
    <name type="scientific">hydrothermal vent metagenome</name>
    <dbReference type="NCBI Taxonomy" id="652676"/>
    <lineage>
        <taxon>unclassified sequences</taxon>
        <taxon>metagenomes</taxon>
        <taxon>ecological metagenomes</taxon>
    </lineage>
</organism>
<dbReference type="GO" id="GO:0004497">
    <property type="term" value="F:monooxygenase activity"/>
    <property type="evidence" value="ECO:0007669"/>
    <property type="project" value="UniProtKB-KW"/>
</dbReference>
<feature type="transmembrane region" description="Helical" evidence="2">
    <location>
        <begin position="494"/>
        <end position="513"/>
    </location>
</feature>
<keyword evidence="2" id="KW-0812">Transmembrane</keyword>
<evidence type="ECO:0000313" key="4">
    <source>
        <dbReference type="EMBL" id="VAX24116.1"/>
    </source>
</evidence>
<dbReference type="CDD" id="cd05121">
    <property type="entry name" value="ABC1_ADCK3-like"/>
    <property type="match status" value="1"/>
</dbReference>
<evidence type="ECO:0000256" key="1">
    <source>
        <dbReference type="ARBA" id="ARBA00009670"/>
    </source>
</evidence>
<dbReference type="Gene3D" id="1.10.510.10">
    <property type="entry name" value="Transferase(Phosphotransferase) domain 1"/>
    <property type="match status" value="1"/>
</dbReference>
<dbReference type="PANTHER" id="PTHR10566:SF113">
    <property type="entry name" value="PROTEIN ACTIVITY OF BC1 COMPLEX KINASE 7, CHLOROPLASTIC"/>
    <property type="match status" value="1"/>
</dbReference>
<dbReference type="AlphaFoldDB" id="A0A3B1C0L6"/>
<dbReference type="PROSITE" id="PS50011">
    <property type="entry name" value="PROTEIN_KINASE_DOM"/>
    <property type="match status" value="1"/>
</dbReference>
<keyword evidence="2" id="KW-1133">Transmembrane helix</keyword>
<protein>
    <submittedName>
        <fullName evidence="4">Ubiquinone biosynthesis monooxygenase UbiB</fullName>
    </submittedName>
</protein>
<dbReference type="InterPro" id="IPR050154">
    <property type="entry name" value="UbiB_kinase"/>
</dbReference>
<name>A0A3B1C0L6_9ZZZZ</name>
<dbReference type="InterPro" id="IPR000719">
    <property type="entry name" value="Prot_kinase_dom"/>
</dbReference>
<keyword evidence="4" id="KW-0560">Oxidoreductase</keyword>
<dbReference type="PANTHER" id="PTHR10566">
    <property type="entry name" value="CHAPERONE-ACTIVITY OF BC1 COMPLEX CABC1 -RELATED"/>
    <property type="match status" value="1"/>
</dbReference>
<feature type="transmembrane region" description="Helical" evidence="2">
    <location>
        <begin position="519"/>
        <end position="542"/>
    </location>
</feature>
<comment type="similarity">
    <text evidence="1">Belongs to the protein kinase superfamily. ADCK protein kinase family.</text>
</comment>
<dbReference type="InterPro" id="IPR004147">
    <property type="entry name" value="ABC1_dom"/>
</dbReference>